<dbReference type="OrthoDB" id="8197399at2759"/>
<dbReference type="EMBL" id="CAKOFQ010007018">
    <property type="protein sequence ID" value="CAH1987385.1"/>
    <property type="molecule type" value="Genomic_DNA"/>
</dbReference>
<feature type="compositionally biased region" description="Basic residues" evidence="1">
    <location>
        <begin position="145"/>
        <end position="157"/>
    </location>
</feature>
<feature type="domain" description="DUF4797" evidence="2">
    <location>
        <begin position="153"/>
        <end position="190"/>
    </location>
</feature>
<feature type="compositionally biased region" description="Low complexity" evidence="1">
    <location>
        <begin position="61"/>
        <end position="72"/>
    </location>
</feature>
<evidence type="ECO:0000313" key="4">
    <source>
        <dbReference type="Proteomes" id="UP001152888"/>
    </source>
</evidence>
<dbReference type="AlphaFoldDB" id="A0A9P0L4C2"/>
<keyword evidence="4" id="KW-1185">Reference proteome</keyword>
<evidence type="ECO:0000256" key="1">
    <source>
        <dbReference type="SAM" id="MobiDB-lite"/>
    </source>
</evidence>
<organism evidence="3 4">
    <name type="scientific">Acanthoscelides obtectus</name>
    <name type="common">Bean weevil</name>
    <name type="synonym">Bruchus obtectus</name>
    <dbReference type="NCBI Taxonomy" id="200917"/>
    <lineage>
        <taxon>Eukaryota</taxon>
        <taxon>Metazoa</taxon>
        <taxon>Ecdysozoa</taxon>
        <taxon>Arthropoda</taxon>
        <taxon>Hexapoda</taxon>
        <taxon>Insecta</taxon>
        <taxon>Pterygota</taxon>
        <taxon>Neoptera</taxon>
        <taxon>Endopterygota</taxon>
        <taxon>Coleoptera</taxon>
        <taxon>Polyphaga</taxon>
        <taxon>Cucujiformia</taxon>
        <taxon>Chrysomeloidea</taxon>
        <taxon>Chrysomelidae</taxon>
        <taxon>Bruchinae</taxon>
        <taxon>Bruchini</taxon>
        <taxon>Acanthoscelides</taxon>
    </lineage>
</organism>
<proteinExistence type="predicted"/>
<sequence>MNSVMPRAENNLFLLRIASPESRSPSPLRETKGIRLFRAIGRKLARRSNEDFQFVEDPDSRSSSSDSCSSTSVGRDKKQQTSSDSGFRSASPNHMSSSSSEAGSDIQVRSRHHHSTSAESIRRAFQNLNVSTSTRSQSCHEAKEKRKTKKPPPKRILRQPVSYTYAKGLSGLPTQRIPKNSKMYSKSCGCSMQYTFGLNR</sequence>
<dbReference type="Proteomes" id="UP001152888">
    <property type="component" value="Unassembled WGS sequence"/>
</dbReference>
<comment type="caution">
    <text evidence="3">The sequence shown here is derived from an EMBL/GenBank/DDBJ whole genome shotgun (WGS) entry which is preliminary data.</text>
</comment>
<gene>
    <name evidence="3" type="ORF">ACAOBT_LOCUS17818</name>
</gene>
<dbReference type="InterPro" id="IPR032050">
    <property type="entry name" value="DUF4797"/>
</dbReference>
<feature type="compositionally biased region" description="Polar residues" evidence="1">
    <location>
        <begin position="126"/>
        <end position="137"/>
    </location>
</feature>
<name>A0A9P0L4C2_ACAOB</name>
<reference evidence="3" key="1">
    <citation type="submission" date="2022-03" db="EMBL/GenBank/DDBJ databases">
        <authorList>
            <person name="Sayadi A."/>
        </authorList>
    </citation>
    <scope>NUCLEOTIDE SEQUENCE</scope>
</reference>
<accession>A0A9P0L4C2</accession>
<protein>
    <recommendedName>
        <fullName evidence="2">DUF4797 domain-containing protein</fullName>
    </recommendedName>
</protein>
<evidence type="ECO:0000259" key="2">
    <source>
        <dbReference type="Pfam" id="PF16051"/>
    </source>
</evidence>
<evidence type="ECO:0000313" key="3">
    <source>
        <dbReference type="EMBL" id="CAH1987385.1"/>
    </source>
</evidence>
<feature type="compositionally biased region" description="Low complexity" evidence="1">
    <location>
        <begin position="89"/>
        <end position="100"/>
    </location>
</feature>
<dbReference type="Pfam" id="PF16051">
    <property type="entry name" value="DUF4797"/>
    <property type="match status" value="1"/>
</dbReference>
<feature type="region of interest" description="Disordered" evidence="1">
    <location>
        <begin position="48"/>
        <end position="159"/>
    </location>
</feature>